<proteinExistence type="predicted"/>
<dbReference type="Pfam" id="PF01408">
    <property type="entry name" value="GFO_IDH_MocA"/>
    <property type="match status" value="1"/>
</dbReference>
<evidence type="ECO:0000313" key="5">
    <source>
        <dbReference type="Proteomes" id="UP000642748"/>
    </source>
</evidence>
<dbReference type="GO" id="GO:0016491">
    <property type="term" value="F:oxidoreductase activity"/>
    <property type="evidence" value="ECO:0007669"/>
    <property type="project" value="UniProtKB-KW"/>
</dbReference>
<dbReference type="Proteomes" id="UP000642748">
    <property type="component" value="Unassembled WGS sequence"/>
</dbReference>
<keyword evidence="5" id="KW-1185">Reference proteome</keyword>
<sequence>MTAPTRFGVVGLDHWYSAIPLAQAVAGDRRTELVAIADLSIDRANEVAAKTGGPRTTTSYQELIEDDSIDVIASFVSVDQNPDVCVAAARAGKHIVSVKPLARTLAEADRIVEAVNAAGVTFTPGESRSRSADQNQLLHEWVSSGRIGRVTSASFALVGGLPQGWPGATDPGWWADPARVPGGGWIDHSLYQIDRMRWLLGEEVAEVSGRVANLLHPDLKVEDYGHAILRFDGGSISSIEDTWSGPAGGWRITTSIIGTEGAIALDTSTGLVSVMETKGSHKGWHHFKSPSDHTVGLDAILDAATGQGPLATVEDAWENLSATVAFYEAAASASIVAPAHLRDRVTAA</sequence>
<protein>
    <submittedName>
        <fullName evidence="4">Oxidoreductase</fullName>
    </submittedName>
</protein>
<dbReference type="RefSeq" id="WP_203922028.1">
    <property type="nucleotide sequence ID" value="NZ_BONZ01000067.1"/>
</dbReference>
<dbReference type="AlphaFoldDB" id="A0A8J3QZB7"/>
<dbReference type="InterPro" id="IPR055170">
    <property type="entry name" value="GFO_IDH_MocA-like_dom"/>
</dbReference>
<accession>A0A8J3QZB7</accession>
<dbReference type="SUPFAM" id="SSF51735">
    <property type="entry name" value="NAD(P)-binding Rossmann-fold domains"/>
    <property type="match status" value="1"/>
</dbReference>
<evidence type="ECO:0000259" key="2">
    <source>
        <dbReference type="Pfam" id="PF01408"/>
    </source>
</evidence>
<evidence type="ECO:0000259" key="3">
    <source>
        <dbReference type="Pfam" id="PF22725"/>
    </source>
</evidence>
<keyword evidence="1" id="KW-0560">Oxidoreductase</keyword>
<dbReference type="Gene3D" id="3.30.360.10">
    <property type="entry name" value="Dihydrodipicolinate Reductase, domain 2"/>
    <property type="match status" value="1"/>
</dbReference>
<dbReference type="PANTHER" id="PTHR43818:SF11">
    <property type="entry name" value="BCDNA.GH03377"/>
    <property type="match status" value="1"/>
</dbReference>
<feature type="domain" description="Gfo/Idh/MocA-like oxidoreductase N-terminal" evidence="2">
    <location>
        <begin position="6"/>
        <end position="125"/>
    </location>
</feature>
<name>A0A8J3QZB7_9ACTN</name>
<comment type="caution">
    <text evidence="4">The sequence shown here is derived from an EMBL/GenBank/DDBJ whole genome shotgun (WGS) entry which is preliminary data.</text>
</comment>
<gene>
    <name evidence="4" type="ORF">Raf01_67020</name>
</gene>
<dbReference type="InterPro" id="IPR000683">
    <property type="entry name" value="Gfo/Idh/MocA-like_OxRdtase_N"/>
</dbReference>
<dbReference type="InterPro" id="IPR036291">
    <property type="entry name" value="NAD(P)-bd_dom_sf"/>
</dbReference>
<dbReference type="GO" id="GO:0000166">
    <property type="term" value="F:nucleotide binding"/>
    <property type="evidence" value="ECO:0007669"/>
    <property type="project" value="InterPro"/>
</dbReference>
<evidence type="ECO:0000313" key="4">
    <source>
        <dbReference type="EMBL" id="GIH18530.1"/>
    </source>
</evidence>
<organism evidence="4 5">
    <name type="scientific">Rugosimonospora africana</name>
    <dbReference type="NCBI Taxonomy" id="556532"/>
    <lineage>
        <taxon>Bacteria</taxon>
        <taxon>Bacillati</taxon>
        <taxon>Actinomycetota</taxon>
        <taxon>Actinomycetes</taxon>
        <taxon>Micromonosporales</taxon>
        <taxon>Micromonosporaceae</taxon>
        <taxon>Rugosimonospora</taxon>
    </lineage>
</organism>
<dbReference type="EMBL" id="BONZ01000067">
    <property type="protein sequence ID" value="GIH18530.1"/>
    <property type="molecule type" value="Genomic_DNA"/>
</dbReference>
<reference evidence="4" key="1">
    <citation type="submission" date="2021-01" db="EMBL/GenBank/DDBJ databases">
        <title>Whole genome shotgun sequence of Rugosimonospora africana NBRC 104875.</title>
        <authorList>
            <person name="Komaki H."/>
            <person name="Tamura T."/>
        </authorList>
    </citation>
    <scope>NUCLEOTIDE SEQUENCE</scope>
    <source>
        <strain evidence="4">NBRC 104875</strain>
    </source>
</reference>
<dbReference type="PANTHER" id="PTHR43818">
    <property type="entry name" value="BCDNA.GH03377"/>
    <property type="match status" value="1"/>
</dbReference>
<dbReference type="InterPro" id="IPR050463">
    <property type="entry name" value="Gfo/Idh/MocA_oxidrdct_glycsds"/>
</dbReference>
<evidence type="ECO:0000256" key="1">
    <source>
        <dbReference type="ARBA" id="ARBA00023002"/>
    </source>
</evidence>
<feature type="domain" description="GFO/IDH/MocA-like oxidoreductase" evidence="3">
    <location>
        <begin position="136"/>
        <end position="263"/>
    </location>
</feature>
<dbReference type="SUPFAM" id="SSF55347">
    <property type="entry name" value="Glyceraldehyde-3-phosphate dehydrogenase-like, C-terminal domain"/>
    <property type="match status" value="1"/>
</dbReference>
<dbReference type="Pfam" id="PF22725">
    <property type="entry name" value="GFO_IDH_MocA_C3"/>
    <property type="match status" value="1"/>
</dbReference>
<dbReference type="Gene3D" id="3.40.50.720">
    <property type="entry name" value="NAD(P)-binding Rossmann-like Domain"/>
    <property type="match status" value="1"/>
</dbReference>